<comment type="caution">
    <text evidence="1">The sequence shown here is derived from an EMBL/GenBank/DDBJ whole genome shotgun (WGS) entry which is preliminary data.</text>
</comment>
<reference evidence="1 2" key="1">
    <citation type="submission" date="2018-09" db="EMBL/GenBank/DDBJ databases">
        <title>Characterization of the phylogenetic diversity of five novel species belonging to the genus Bifidobacterium.</title>
        <authorList>
            <person name="Lugli G.A."/>
            <person name="Duranti S."/>
            <person name="Milani C."/>
        </authorList>
    </citation>
    <scope>NUCLEOTIDE SEQUENCE [LARGE SCALE GENOMIC DNA]</scope>
    <source>
        <strain evidence="1 2">2020B</strain>
    </source>
</reference>
<dbReference type="Proteomes" id="UP000288052">
    <property type="component" value="Unassembled WGS sequence"/>
</dbReference>
<name>A0A430F4J0_9BIFI</name>
<keyword evidence="2" id="KW-1185">Reference proteome</keyword>
<dbReference type="EMBL" id="QXGI01000012">
    <property type="protein sequence ID" value="RSX44700.1"/>
    <property type="molecule type" value="Genomic_DNA"/>
</dbReference>
<dbReference type="RefSeq" id="WP_126032943.1">
    <property type="nucleotide sequence ID" value="NZ_QXGI01000012.1"/>
</dbReference>
<evidence type="ECO:0000313" key="2">
    <source>
        <dbReference type="Proteomes" id="UP000288052"/>
    </source>
</evidence>
<sequence>MVGSIDLNVWPELRPQLDAESLVMSLFEQGFAQPPEGSVGEEFRTRAKLEARWTGEPDDSPSVLSVSDGLPKVLVFNEIDVDVDAYAQATDVVVFHVEPPAFASRNHQGAFWDVSMSVLVESVDADRAFRLAAYVRQLVMCWPFMGATDAGRVVQIRTPPSFAKAAGGKQATSKRIKQYSTASVCEFVVRDNAS</sequence>
<gene>
    <name evidence="1" type="ORF">D2E22_1986</name>
</gene>
<proteinExistence type="predicted"/>
<accession>A0A430F4J0</accession>
<dbReference type="OrthoDB" id="10010057at2"/>
<organism evidence="1 2">
    <name type="scientific">Bifidobacterium castoris</name>
    <dbReference type="NCBI Taxonomy" id="2306972"/>
    <lineage>
        <taxon>Bacteria</taxon>
        <taxon>Bacillati</taxon>
        <taxon>Actinomycetota</taxon>
        <taxon>Actinomycetes</taxon>
        <taxon>Bifidobacteriales</taxon>
        <taxon>Bifidobacteriaceae</taxon>
        <taxon>Bifidobacterium</taxon>
    </lineage>
</organism>
<protein>
    <submittedName>
        <fullName evidence="1">Uncharacterized protein</fullName>
    </submittedName>
</protein>
<evidence type="ECO:0000313" key="1">
    <source>
        <dbReference type="EMBL" id="RSX44700.1"/>
    </source>
</evidence>
<dbReference type="AlphaFoldDB" id="A0A430F4J0"/>